<proteinExistence type="inferred from homology"/>
<dbReference type="GO" id="GO:0006310">
    <property type="term" value="P:DNA recombination"/>
    <property type="evidence" value="ECO:0007669"/>
    <property type="project" value="UniProtKB-UniRule"/>
</dbReference>
<dbReference type="NCBIfam" id="TIGR00613">
    <property type="entry name" value="reco"/>
    <property type="match status" value="1"/>
</dbReference>
<evidence type="ECO:0000256" key="6">
    <source>
        <dbReference type="ARBA" id="ARBA00033409"/>
    </source>
</evidence>
<evidence type="ECO:0000313" key="10">
    <source>
        <dbReference type="Proteomes" id="UP000824162"/>
    </source>
</evidence>
<reference evidence="9" key="2">
    <citation type="submission" date="2021-04" db="EMBL/GenBank/DDBJ databases">
        <authorList>
            <person name="Gilroy R."/>
        </authorList>
    </citation>
    <scope>NUCLEOTIDE SEQUENCE</scope>
    <source>
        <strain evidence="9">5790</strain>
    </source>
</reference>
<reference evidence="9" key="1">
    <citation type="journal article" date="2021" name="PeerJ">
        <title>Extensive microbial diversity within the chicken gut microbiome revealed by metagenomics and culture.</title>
        <authorList>
            <person name="Gilroy R."/>
            <person name="Ravi A."/>
            <person name="Getino M."/>
            <person name="Pursley I."/>
            <person name="Horton D.L."/>
            <person name="Alikhan N.F."/>
            <person name="Baker D."/>
            <person name="Gharbi K."/>
            <person name="Hall N."/>
            <person name="Watson M."/>
            <person name="Adriaenssens E.M."/>
            <person name="Foster-Nyarko E."/>
            <person name="Jarju S."/>
            <person name="Secka A."/>
            <person name="Antonio M."/>
            <person name="Oren A."/>
            <person name="Chaudhuri R.R."/>
            <person name="La Ragione R."/>
            <person name="Hildebrand F."/>
            <person name="Pallen M.J."/>
        </authorList>
    </citation>
    <scope>NUCLEOTIDE SEQUENCE</scope>
    <source>
        <strain evidence="9">5790</strain>
    </source>
</reference>
<comment type="similarity">
    <text evidence="1 7">Belongs to the RecO family.</text>
</comment>
<comment type="caution">
    <text evidence="9">The sequence shown here is derived from an EMBL/GenBank/DDBJ whole genome shotgun (WGS) entry which is preliminary data.</text>
</comment>
<keyword evidence="3 7" id="KW-0227">DNA damage</keyword>
<dbReference type="Pfam" id="PF02565">
    <property type="entry name" value="RecO_C"/>
    <property type="match status" value="1"/>
</dbReference>
<evidence type="ECO:0000256" key="1">
    <source>
        <dbReference type="ARBA" id="ARBA00007452"/>
    </source>
</evidence>
<dbReference type="Gene3D" id="6.20.220.20">
    <property type="entry name" value="Recombination protein O, zinc-binding domain"/>
    <property type="match status" value="1"/>
</dbReference>
<dbReference type="Pfam" id="PF11967">
    <property type="entry name" value="RecO_N"/>
    <property type="match status" value="1"/>
</dbReference>
<dbReference type="SUPFAM" id="SSF50249">
    <property type="entry name" value="Nucleic acid-binding proteins"/>
    <property type="match status" value="1"/>
</dbReference>
<dbReference type="InterPro" id="IPR022572">
    <property type="entry name" value="DNA_rep/recomb_RecO_N"/>
</dbReference>
<dbReference type="SUPFAM" id="SSF57863">
    <property type="entry name" value="ArfGap/RecO-like zinc finger"/>
    <property type="match status" value="1"/>
</dbReference>
<dbReference type="AlphaFoldDB" id="A0A9D1PRY3"/>
<comment type="function">
    <text evidence="7">Involved in DNA repair and RecF pathway recombination.</text>
</comment>
<dbReference type="Proteomes" id="UP000824162">
    <property type="component" value="Unassembled WGS sequence"/>
</dbReference>
<dbReference type="GO" id="GO:0043590">
    <property type="term" value="C:bacterial nucleoid"/>
    <property type="evidence" value="ECO:0007669"/>
    <property type="project" value="TreeGrafter"/>
</dbReference>
<feature type="domain" description="DNA replication/recombination mediator RecO N-terminal" evidence="8">
    <location>
        <begin position="1"/>
        <end position="81"/>
    </location>
</feature>
<gene>
    <name evidence="7 9" type="primary">recO</name>
    <name evidence="9" type="ORF">H9900_05880</name>
</gene>
<evidence type="ECO:0000256" key="4">
    <source>
        <dbReference type="ARBA" id="ARBA00023172"/>
    </source>
</evidence>
<dbReference type="PANTHER" id="PTHR33991:SF1">
    <property type="entry name" value="DNA REPAIR PROTEIN RECO"/>
    <property type="match status" value="1"/>
</dbReference>
<dbReference type="Gene3D" id="1.20.1440.120">
    <property type="entry name" value="Recombination protein O, C-terminal domain"/>
    <property type="match status" value="1"/>
</dbReference>
<dbReference type="HAMAP" id="MF_00201">
    <property type="entry name" value="RecO"/>
    <property type="match status" value="1"/>
</dbReference>
<keyword evidence="4 7" id="KW-0233">DNA recombination</keyword>
<dbReference type="GO" id="GO:0006302">
    <property type="term" value="P:double-strand break repair"/>
    <property type="evidence" value="ECO:0007669"/>
    <property type="project" value="TreeGrafter"/>
</dbReference>
<dbReference type="InterPro" id="IPR012340">
    <property type="entry name" value="NA-bd_OB-fold"/>
</dbReference>
<dbReference type="InterPro" id="IPR003717">
    <property type="entry name" value="RecO"/>
</dbReference>
<evidence type="ECO:0000256" key="5">
    <source>
        <dbReference type="ARBA" id="ARBA00023204"/>
    </source>
</evidence>
<evidence type="ECO:0000256" key="2">
    <source>
        <dbReference type="ARBA" id="ARBA00021310"/>
    </source>
</evidence>
<dbReference type="InterPro" id="IPR037278">
    <property type="entry name" value="ARFGAP/RecO"/>
</dbReference>
<accession>A0A9D1PRY3</accession>
<dbReference type="PANTHER" id="PTHR33991">
    <property type="entry name" value="DNA REPAIR PROTEIN RECO"/>
    <property type="match status" value="1"/>
</dbReference>
<organism evidence="9 10">
    <name type="scientific">Candidatus Monoglobus merdigallinarum</name>
    <dbReference type="NCBI Taxonomy" id="2838698"/>
    <lineage>
        <taxon>Bacteria</taxon>
        <taxon>Bacillati</taxon>
        <taxon>Bacillota</taxon>
        <taxon>Clostridia</taxon>
        <taxon>Monoglobales</taxon>
        <taxon>Monoglobaceae</taxon>
        <taxon>Monoglobus</taxon>
    </lineage>
</organism>
<dbReference type="EMBL" id="DXIJ01000123">
    <property type="protein sequence ID" value="HIV86318.1"/>
    <property type="molecule type" value="Genomic_DNA"/>
</dbReference>
<evidence type="ECO:0000256" key="7">
    <source>
        <dbReference type="HAMAP-Rule" id="MF_00201"/>
    </source>
</evidence>
<evidence type="ECO:0000259" key="8">
    <source>
        <dbReference type="Pfam" id="PF11967"/>
    </source>
</evidence>
<evidence type="ECO:0000313" key="9">
    <source>
        <dbReference type="EMBL" id="HIV86318.1"/>
    </source>
</evidence>
<name>A0A9D1PRY3_9FIRM</name>
<sequence>MPNIEAAGIVLREVKYGENSRILTVLAKDIGKISVLAGRSRSNRSGMLVATQLFSYSNFTLFKGRENSLLKLNEAEVVSAFGDIRLSLDKIAYASYFCDIANHICADGAEENELLRLLLNIMFKLSKTAKAEEYLKLEAVFLLRAAACAGLAPSCGGCAACGSETNIKTFSLSDGVFRCADCSDKSGVCMEINDVLYKAVCFIESAEDRHMFSFSMGVKALEYLVSVAEEYMRVQLERDFKTLDYLRNVRTL</sequence>
<dbReference type="Gene3D" id="2.40.50.140">
    <property type="entry name" value="Nucleic acid-binding proteins"/>
    <property type="match status" value="1"/>
</dbReference>
<protein>
    <recommendedName>
        <fullName evidence="2 7">DNA repair protein RecO</fullName>
    </recommendedName>
    <alternativeName>
        <fullName evidence="6 7">Recombination protein O</fullName>
    </alternativeName>
</protein>
<keyword evidence="5 7" id="KW-0234">DNA repair</keyword>
<evidence type="ECO:0000256" key="3">
    <source>
        <dbReference type="ARBA" id="ARBA00022763"/>
    </source>
</evidence>
<dbReference type="InterPro" id="IPR042242">
    <property type="entry name" value="RecO_C"/>
</dbReference>